<dbReference type="OrthoDB" id="2690514at2"/>
<dbReference type="RefSeq" id="WP_119150796.1">
    <property type="nucleotide sequence ID" value="NZ_JBHSOV010000035.1"/>
</dbReference>
<name>A0A398CJ40_9BACL</name>
<comment type="caution">
    <text evidence="1">The sequence shown here is derived from an EMBL/GenBank/DDBJ whole genome shotgun (WGS) entry which is preliminary data.</text>
</comment>
<dbReference type="Proteomes" id="UP000266340">
    <property type="component" value="Unassembled WGS sequence"/>
</dbReference>
<accession>A0A398CJ40</accession>
<dbReference type="EMBL" id="QXJM01000039">
    <property type="protein sequence ID" value="RIE02763.1"/>
    <property type="molecule type" value="Genomic_DNA"/>
</dbReference>
<sequence>MNEKKRKTDRVNALMRVTGRLAAGMWNGFRGWYDSIRLTRNRSEMRLSHSAMMELREALDGQRSPSDQRRGCDGCLDLVERITSETTALNRNNLTRTQAYWDIYQAHPELHWALLAHLVSRNGGWSMTDLKGQWLPKLLPADQLRWSFDMLESCNSLIFGDAYPQLRLYAESKRQGIGLFRLLPSFGVSVFMQPCWERFWTERNSVLISTALIVNEQHYIQSRVVENEVFRKRVFDNAAFQSQPLLQLNQIVFPLKLGTRSVSLAGRILERFESLEERIEFGKCLYAMLFGYPTVLRGAAAFAKEVAHTGSRADYWPHVFADKQKTGATAGLSKGWYSPCLSAAWPDKPLIAASRGDWYSNREAFAYLEKLPLPRIIAMSREHMHGQRKLQAAALALGGRYPL</sequence>
<dbReference type="AlphaFoldDB" id="A0A398CJ40"/>
<reference evidence="1 2" key="1">
    <citation type="submission" date="2018-09" db="EMBL/GenBank/DDBJ databases">
        <title>Cohnella cavernae sp. nov., isolated from a karst cave.</title>
        <authorList>
            <person name="Zhu H."/>
        </authorList>
    </citation>
    <scope>NUCLEOTIDE SEQUENCE [LARGE SCALE GENOMIC DNA]</scope>
    <source>
        <strain evidence="1 2">K2E09-144</strain>
    </source>
</reference>
<dbReference type="InterPro" id="IPR019658">
    <property type="entry name" value="DUF2515"/>
</dbReference>
<evidence type="ECO:0000313" key="1">
    <source>
        <dbReference type="EMBL" id="RIE02763.1"/>
    </source>
</evidence>
<gene>
    <name evidence="1" type="ORF">D3H35_19165</name>
</gene>
<keyword evidence="2" id="KW-1185">Reference proteome</keyword>
<organism evidence="1 2">
    <name type="scientific">Cohnella faecalis</name>
    <dbReference type="NCBI Taxonomy" id="2315694"/>
    <lineage>
        <taxon>Bacteria</taxon>
        <taxon>Bacillati</taxon>
        <taxon>Bacillota</taxon>
        <taxon>Bacilli</taxon>
        <taxon>Bacillales</taxon>
        <taxon>Paenibacillaceae</taxon>
        <taxon>Cohnella</taxon>
    </lineage>
</organism>
<dbReference type="Pfam" id="PF10720">
    <property type="entry name" value="DUF2515"/>
    <property type="match status" value="1"/>
</dbReference>
<protein>
    <submittedName>
        <fullName evidence="1">DUF2515 domain-containing protein</fullName>
    </submittedName>
</protein>
<proteinExistence type="predicted"/>
<evidence type="ECO:0000313" key="2">
    <source>
        <dbReference type="Proteomes" id="UP000266340"/>
    </source>
</evidence>